<dbReference type="EMBL" id="HBHL01005350">
    <property type="protein sequence ID" value="CAD9714624.1"/>
    <property type="molecule type" value="Transcribed_RNA"/>
</dbReference>
<feature type="compositionally biased region" description="Low complexity" evidence="1">
    <location>
        <begin position="1"/>
        <end position="24"/>
    </location>
</feature>
<protein>
    <submittedName>
        <fullName evidence="4">Mog1p/PsbP-like protein</fullName>
    </submittedName>
</protein>
<feature type="domain" description="PsbP C-terminal" evidence="2">
    <location>
        <begin position="93"/>
        <end position="240"/>
    </location>
</feature>
<dbReference type="STRING" id="1764295.A0A5B8MEB1"/>
<dbReference type="PANTHER" id="PTHR31407:SF4">
    <property type="entry name" value="PSBP-LIKE PROTEIN 1, CHLOROPLASTIC"/>
    <property type="match status" value="1"/>
</dbReference>
<reference evidence="3" key="2">
    <citation type="submission" date="2021-01" db="EMBL/GenBank/DDBJ databases">
        <authorList>
            <person name="Corre E."/>
            <person name="Pelletier E."/>
            <person name="Niang G."/>
            <person name="Scheremetjew M."/>
            <person name="Finn R."/>
            <person name="Kale V."/>
            <person name="Holt S."/>
            <person name="Cochrane G."/>
            <person name="Meng A."/>
            <person name="Brown T."/>
            <person name="Cohen L."/>
        </authorList>
    </citation>
    <scope>NUCLEOTIDE SEQUENCE</scope>
    <source>
        <strain evidence="3">CCMP1205</strain>
    </source>
</reference>
<name>A0A5B8MEB1_9CHLO</name>
<gene>
    <name evidence="4" type="ORF">A3770_01p01980</name>
    <name evidence="3" type="ORF">CPRI1469_LOCUS3477</name>
</gene>
<accession>A0A5B8MEB1</accession>
<dbReference type="GO" id="GO:0019898">
    <property type="term" value="C:extrinsic component of membrane"/>
    <property type="evidence" value="ECO:0007669"/>
    <property type="project" value="InterPro"/>
</dbReference>
<evidence type="ECO:0000259" key="2">
    <source>
        <dbReference type="Pfam" id="PF01789"/>
    </source>
</evidence>
<dbReference type="GO" id="GO:0009654">
    <property type="term" value="C:photosystem II oxygen evolving complex"/>
    <property type="evidence" value="ECO:0007669"/>
    <property type="project" value="InterPro"/>
</dbReference>
<keyword evidence="5" id="KW-1185">Reference proteome</keyword>
<dbReference type="InterPro" id="IPR016123">
    <property type="entry name" value="Mog1/PsbP_a/b/a-sand"/>
</dbReference>
<evidence type="ECO:0000313" key="3">
    <source>
        <dbReference type="EMBL" id="CAD9714624.1"/>
    </source>
</evidence>
<dbReference type="NCBIfam" id="NF040946">
    <property type="entry name" value="PSII_PsbP"/>
    <property type="match status" value="1"/>
</dbReference>
<feature type="region of interest" description="Disordered" evidence="1">
    <location>
        <begin position="1"/>
        <end position="61"/>
    </location>
</feature>
<evidence type="ECO:0000256" key="1">
    <source>
        <dbReference type="SAM" id="MobiDB-lite"/>
    </source>
</evidence>
<dbReference type="Pfam" id="PF01789">
    <property type="entry name" value="PsbP"/>
    <property type="match status" value="1"/>
</dbReference>
<reference evidence="4 5" key="1">
    <citation type="submission" date="2018-07" db="EMBL/GenBank/DDBJ databases">
        <title>The complete nuclear genome of the prasinophyte Chloropicon primus (CCMP1205).</title>
        <authorList>
            <person name="Pombert J.-F."/>
            <person name="Otis C."/>
            <person name="Turmel M."/>
            <person name="Lemieux C."/>
        </authorList>
    </citation>
    <scope>NUCLEOTIDE SEQUENCE [LARGE SCALE GENOMIC DNA]</scope>
    <source>
        <strain evidence="4 5">CCMP1205</strain>
    </source>
</reference>
<dbReference type="PANTHER" id="PTHR31407">
    <property type="match status" value="1"/>
</dbReference>
<evidence type="ECO:0000313" key="4">
    <source>
        <dbReference type="EMBL" id="QDZ17680.1"/>
    </source>
</evidence>
<dbReference type="GO" id="GO:0005509">
    <property type="term" value="F:calcium ion binding"/>
    <property type="evidence" value="ECO:0007669"/>
    <property type="project" value="InterPro"/>
</dbReference>
<dbReference type="Gene3D" id="3.40.1000.10">
    <property type="entry name" value="Mog1/PsbP, alpha/beta/alpha sandwich"/>
    <property type="match status" value="1"/>
</dbReference>
<dbReference type="AlphaFoldDB" id="A0A5B8MEB1"/>
<dbReference type="SUPFAM" id="SSF55724">
    <property type="entry name" value="Mog1p/PsbP-like"/>
    <property type="match status" value="1"/>
</dbReference>
<dbReference type="InterPro" id="IPR002683">
    <property type="entry name" value="PsbP_C"/>
</dbReference>
<evidence type="ECO:0000313" key="5">
    <source>
        <dbReference type="Proteomes" id="UP000316726"/>
    </source>
</evidence>
<dbReference type="Proteomes" id="UP000316726">
    <property type="component" value="Chromosome 1"/>
</dbReference>
<dbReference type="OrthoDB" id="2014109at2759"/>
<organism evidence="4 5">
    <name type="scientific">Chloropicon primus</name>
    <dbReference type="NCBI Taxonomy" id="1764295"/>
    <lineage>
        <taxon>Eukaryota</taxon>
        <taxon>Viridiplantae</taxon>
        <taxon>Chlorophyta</taxon>
        <taxon>Chloropicophyceae</taxon>
        <taxon>Chloropicales</taxon>
        <taxon>Chloropicaceae</taxon>
        <taxon>Chloropicon</taxon>
    </lineage>
</organism>
<dbReference type="GO" id="GO:0015979">
    <property type="term" value="P:photosynthesis"/>
    <property type="evidence" value="ECO:0007669"/>
    <property type="project" value="InterPro"/>
</dbReference>
<proteinExistence type="predicted"/>
<sequence length="242" mass="26327">MRSTAATSRSLRTASSGAARRSGLVGERSSARRHGSERGGALVPRAHEGEESNNRAMASEESDFTRRQALSLLAMSASATVAGGEAQAKIPAGYSAVKNVQKGYAFLYPFGWQEVSVDGAEVTVKDIIEPLESLSLEILPTNKESITEYGEVKPLANTLVKQVLVPPTQEGTVLSAEERENEGLKYYTIEYTAKAKNFTRHSLTVLGVQKGKLYTITTGANERRWPIMKDKLLFVAKSFTLL</sequence>
<dbReference type="EMBL" id="CP031034">
    <property type="protein sequence ID" value="QDZ17680.1"/>
    <property type="molecule type" value="Genomic_DNA"/>
</dbReference>